<keyword evidence="2" id="KW-1185">Reference proteome</keyword>
<evidence type="ECO:0000313" key="1">
    <source>
        <dbReference type="EMBL" id="NBH61271.1"/>
    </source>
</evidence>
<organism evidence="1 2">
    <name type="scientific">Anaerotruncus colihominis</name>
    <dbReference type="NCBI Taxonomy" id="169435"/>
    <lineage>
        <taxon>Bacteria</taxon>
        <taxon>Bacillati</taxon>
        <taxon>Bacillota</taxon>
        <taxon>Clostridia</taxon>
        <taxon>Eubacteriales</taxon>
        <taxon>Oscillospiraceae</taxon>
        <taxon>Anaerotruncus</taxon>
    </lineage>
</organism>
<gene>
    <name evidence="1" type="ORF">D0435_06355</name>
</gene>
<comment type="caution">
    <text evidence="1">The sequence shown here is derived from an EMBL/GenBank/DDBJ whole genome shotgun (WGS) entry which is preliminary data.</text>
</comment>
<reference evidence="1 2" key="1">
    <citation type="submission" date="2018-08" db="EMBL/GenBank/DDBJ databases">
        <title>Murine metabolic-syndrome-specific gut microbial biobank.</title>
        <authorList>
            <person name="Liu C."/>
        </authorList>
    </citation>
    <scope>NUCLEOTIDE SEQUENCE [LARGE SCALE GENOMIC DNA]</scope>
    <source>
        <strain evidence="1 2">28</strain>
    </source>
</reference>
<name>A0A845QJK3_9FIRM</name>
<sequence>MHILDETAKYMHSTVHISQKKTKYMQKKAVNSILSFELTAFYRLNLHISLKIPQNMHTCKDKRAYFKGFY</sequence>
<proteinExistence type="predicted"/>
<dbReference type="Proteomes" id="UP000446866">
    <property type="component" value="Unassembled WGS sequence"/>
</dbReference>
<accession>A0A845QJK3</accession>
<dbReference type="AlphaFoldDB" id="A0A845QJK3"/>
<evidence type="ECO:0000313" key="2">
    <source>
        <dbReference type="Proteomes" id="UP000446866"/>
    </source>
</evidence>
<protein>
    <submittedName>
        <fullName evidence="1">Uncharacterized protein</fullName>
    </submittedName>
</protein>
<dbReference type="EMBL" id="QXWK01000010">
    <property type="protein sequence ID" value="NBH61271.1"/>
    <property type="molecule type" value="Genomic_DNA"/>
</dbReference>